<dbReference type="PROSITE" id="PS50878">
    <property type="entry name" value="RT_POL"/>
    <property type="match status" value="1"/>
</dbReference>
<dbReference type="CDD" id="cd01650">
    <property type="entry name" value="RT_nLTR_like"/>
    <property type="match status" value="1"/>
</dbReference>
<evidence type="ECO:0000259" key="1">
    <source>
        <dbReference type="PROSITE" id="PS50878"/>
    </source>
</evidence>
<accession>A0ABQ5D9J5</accession>
<keyword evidence="3" id="KW-1185">Reference proteome</keyword>
<protein>
    <submittedName>
        <fullName evidence="2">RNA-directed DNA polymerase, eukaryota</fullName>
    </submittedName>
</protein>
<evidence type="ECO:0000313" key="3">
    <source>
        <dbReference type="Proteomes" id="UP001151760"/>
    </source>
</evidence>
<proteinExistence type="predicted"/>
<keyword evidence="2" id="KW-0695">RNA-directed DNA polymerase</keyword>
<dbReference type="InterPro" id="IPR043502">
    <property type="entry name" value="DNA/RNA_pol_sf"/>
</dbReference>
<dbReference type="Pfam" id="PF00078">
    <property type="entry name" value="RVT_1"/>
    <property type="match status" value="1"/>
</dbReference>
<dbReference type="PANTHER" id="PTHR31635">
    <property type="entry name" value="REVERSE TRANSCRIPTASE DOMAIN-CONTAINING PROTEIN-RELATED"/>
    <property type="match status" value="1"/>
</dbReference>
<dbReference type="GO" id="GO:0003964">
    <property type="term" value="F:RNA-directed DNA polymerase activity"/>
    <property type="evidence" value="ECO:0007669"/>
    <property type="project" value="UniProtKB-KW"/>
</dbReference>
<gene>
    <name evidence="2" type="ORF">Tco_0926018</name>
</gene>
<reference evidence="2" key="1">
    <citation type="journal article" date="2022" name="Int. J. Mol. Sci.">
        <title>Draft Genome of Tanacetum Coccineum: Genomic Comparison of Closely Related Tanacetum-Family Plants.</title>
        <authorList>
            <person name="Yamashiro T."/>
            <person name="Shiraishi A."/>
            <person name="Nakayama K."/>
            <person name="Satake H."/>
        </authorList>
    </citation>
    <scope>NUCLEOTIDE SEQUENCE</scope>
</reference>
<dbReference type="SUPFAM" id="SSF56219">
    <property type="entry name" value="DNase I-like"/>
    <property type="match status" value="1"/>
</dbReference>
<feature type="domain" description="Reverse transcriptase" evidence="1">
    <location>
        <begin position="311"/>
        <end position="588"/>
    </location>
</feature>
<dbReference type="SUPFAM" id="SSF56672">
    <property type="entry name" value="DNA/RNA polymerases"/>
    <property type="match status" value="1"/>
</dbReference>
<comment type="caution">
    <text evidence="2">The sequence shown here is derived from an EMBL/GenBank/DDBJ whole genome shotgun (WGS) entry which is preliminary data.</text>
</comment>
<dbReference type="PANTHER" id="PTHR31635:SF196">
    <property type="entry name" value="REVERSE TRANSCRIPTASE DOMAIN-CONTAINING PROTEIN-RELATED"/>
    <property type="match status" value="1"/>
</dbReference>
<name>A0ABQ5D9J5_9ASTR</name>
<dbReference type="InterPro" id="IPR036691">
    <property type="entry name" value="Endo/exonu/phosph_ase_sf"/>
</dbReference>
<evidence type="ECO:0000313" key="2">
    <source>
        <dbReference type="EMBL" id="GJT35599.1"/>
    </source>
</evidence>
<reference evidence="2" key="2">
    <citation type="submission" date="2022-01" db="EMBL/GenBank/DDBJ databases">
        <authorList>
            <person name="Yamashiro T."/>
            <person name="Shiraishi A."/>
            <person name="Satake H."/>
            <person name="Nakayama K."/>
        </authorList>
    </citation>
    <scope>NUCLEOTIDE SEQUENCE</scope>
</reference>
<dbReference type="Proteomes" id="UP001151760">
    <property type="component" value="Unassembled WGS sequence"/>
</dbReference>
<dbReference type="EMBL" id="BQNB010015063">
    <property type="protein sequence ID" value="GJT35599.1"/>
    <property type="molecule type" value="Genomic_DNA"/>
</dbReference>
<organism evidence="2 3">
    <name type="scientific">Tanacetum coccineum</name>
    <dbReference type="NCBI Taxonomy" id="301880"/>
    <lineage>
        <taxon>Eukaryota</taxon>
        <taxon>Viridiplantae</taxon>
        <taxon>Streptophyta</taxon>
        <taxon>Embryophyta</taxon>
        <taxon>Tracheophyta</taxon>
        <taxon>Spermatophyta</taxon>
        <taxon>Magnoliopsida</taxon>
        <taxon>eudicotyledons</taxon>
        <taxon>Gunneridae</taxon>
        <taxon>Pentapetalae</taxon>
        <taxon>asterids</taxon>
        <taxon>campanulids</taxon>
        <taxon>Asterales</taxon>
        <taxon>Asteraceae</taxon>
        <taxon>Asteroideae</taxon>
        <taxon>Anthemideae</taxon>
        <taxon>Anthemidinae</taxon>
        <taxon>Tanacetum</taxon>
    </lineage>
</organism>
<keyword evidence="2" id="KW-0808">Transferase</keyword>
<keyword evidence="2" id="KW-0548">Nucleotidyltransferase</keyword>
<dbReference type="InterPro" id="IPR000477">
    <property type="entry name" value="RT_dom"/>
</dbReference>
<sequence>MLWDYLGHVIDSWKGKVIIMGDFNVVRYKNERFGSNFNVQGATAFNSFIVNADLEEVPLGGCAFTWCHKSASKMSKLDRFLISESLLSVYLNFSAITLDRFLSNHRPILLRESTYDYGPIPFWFFRYWLEVDGFKKLVIDVWHDTSADGPNDMLNLMNKLKNLKKKIRVWNGNASDDIIYKRLEIVKPIQELDKQQSMEMAQKAKIKWAIEGDKNSKYYHRVLNKKRNHLSIRGVLEASIWIKNPNLVKNEFLTHLKNRFKRPKKVRPVLIMDFPRQLNSMQQMDMKAEVLNEEIKKTSVIEKDVVAAVKYFFQFGSIPNGCNSSFIALIPKVPDAKMVKDFRPISLIGSLYKIIAKILANRLVMVLGDLVNEVQSAFVADRQILDGPFILNEIFQWCKSKKKNSFIFKIDFEKAYDSIQWDYLDDVLKKFGFRERWCGWIRECLRSSWGSVIVNGSPTKEFQFFKGLKQGDPLSLFLFILIIESLHLSFQKLVDAGMFKGIALDSSMILSHMFYADDVVFVGQWSNSNIDTIIYALKCFERASGLSSSMSKIKIMGIAVNEEKVEQVAHRIGCGILNVPFTYLGSKVGGVPLCVLHRMESILCQFFNGADLDSKKAVWVKWNKVLSSKEKGSLGVSSLYALNRALLFKWVWQFTTQKSSLWARVITAIHGVDGKIGHRSKSGHKSIWRDIVQDMEVVKNQGTGLFSFMQKKLEPRSGMEASQLVDLLAQMEEVALGDMTNRWYWSLEGSGDFSVASVRKLIDDIRLPEVSSQTRWIKAVPIKVNVLA</sequence>
<dbReference type="Gene3D" id="3.60.10.10">
    <property type="entry name" value="Endonuclease/exonuclease/phosphatase"/>
    <property type="match status" value="1"/>
</dbReference>